<organism evidence="2">
    <name type="scientific">Talaromyces marneffei PM1</name>
    <dbReference type="NCBI Taxonomy" id="1077442"/>
    <lineage>
        <taxon>Eukaryota</taxon>
        <taxon>Fungi</taxon>
        <taxon>Dikarya</taxon>
        <taxon>Ascomycota</taxon>
        <taxon>Pezizomycotina</taxon>
        <taxon>Eurotiomycetes</taxon>
        <taxon>Eurotiomycetidae</taxon>
        <taxon>Eurotiales</taxon>
        <taxon>Trichocomaceae</taxon>
        <taxon>Talaromyces</taxon>
        <taxon>Talaromyces sect. Talaromyces</taxon>
    </lineage>
</organism>
<dbReference type="EMBL" id="JPOX01000030">
    <property type="protein sequence ID" value="KFX44217.1"/>
    <property type="molecule type" value="Genomic_DNA"/>
</dbReference>
<protein>
    <submittedName>
        <fullName evidence="2">A-kinase anchor protein 6</fullName>
    </submittedName>
</protein>
<comment type="caution">
    <text evidence="2">The sequence shown here is derived from an EMBL/GenBank/DDBJ whole genome shotgun (WGS) entry which is preliminary data.</text>
</comment>
<gene>
    <name evidence="2" type="ORF">GQ26_0301180</name>
</gene>
<feature type="region of interest" description="Disordered" evidence="1">
    <location>
        <begin position="64"/>
        <end position="84"/>
    </location>
</feature>
<sequence length="167" mass="19012">MCKTQVYFYETCKCRRSMIHLCDDTQEYKPCHNPEPSLQDVRHRDLRCPYHRYLYQNPDTVSVPKSKGRIISTSGRTNESADAERQEQEWCHGCDTMTRDASSGCQAYSQVVVWYFSTVEECAGRVTVGKHGIKRRHAMDGVDVAVKKVPLSTICPRPPPMPKPTGA</sequence>
<dbReference type="HOGENOM" id="CLU_1595651_0_0_1"/>
<evidence type="ECO:0000256" key="1">
    <source>
        <dbReference type="SAM" id="MobiDB-lite"/>
    </source>
</evidence>
<keyword evidence="2" id="KW-0808">Transferase</keyword>
<name>A0A093UVA9_TALMA</name>
<accession>A0A093UVA9</accession>
<keyword evidence="2" id="KW-0418">Kinase</keyword>
<reference key="1">
    <citation type="journal article" date="2014" name="PLoS Genet.">
        <title>Signature Gene Expression Reveals Novel Clues to the Molecular Mechanisms of Dimorphic Transition in Penicillium marneffei.</title>
        <authorList>
            <person name="Yang E."/>
            <person name="Wang G."/>
            <person name="Cai J."/>
            <person name="Woo P.C."/>
            <person name="Lau S.K."/>
            <person name="Yuen K.-Y."/>
            <person name="Chow W.-N."/>
            <person name="Lin X."/>
        </authorList>
    </citation>
    <scope>NUCLEOTIDE SEQUENCE [LARGE SCALE GENOMIC DNA]</scope>
    <source>
        <strain>PM1</strain>
    </source>
</reference>
<proteinExistence type="predicted"/>
<reference evidence="2" key="2">
    <citation type="journal article" date="2014" name="PLoS Genet.">
        <title>Signature gene expression reveals novel clues to the molecular mechanisms of dimorphic transition in Penicillium marneffei.</title>
        <authorList>
            <person name="Yang E."/>
            <person name="Wang G."/>
            <person name="Cai J."/>
            <person name="Woo P.C."/>
            <person name="Lau S.K."/>
            <person name="Yuen K.-Y."/>
            <person name="Chow W.-N."/>
            <person name="Lin X."/>
        </authorList>
    </citation>
    <scope>NUCLEOTIDE SEQUENCE</scope>
    <source>
        <strain evidence="2">PM1</strain>
    </source>
</reference>
<feature type="compositionally biased region" description="Polar residues" evidence="1">
    <location>
        <begin position="71"/>
        <end position="80"/>
    </location>
</feature>
<dbReference type="AlphaFoldDB" id="A0A093UVA9"/>
<evidence type="ECO:0000313" key="2">
    <source>
        <dbReference type="EMBL" id="KFX44217.1"/>
    </source>
</evidence>
<dbReference type="GO" id="GO:0016301">
    <property type="term" value="F:kinase activity"/>
    <property type="evidence" value="ECO:0007669"/>
    <property type="project" value="UniProtKB-KW"/>
</dbReference>